<accession>A0ABQ4MH60</accession>
<comment type="caution">
    <text evidence="5">The sequence shown here is derived from an EMBL/GenBank/DDBJ whole genome shotgun (WGS) entry which is preliminary data.</text>
</comment>
<evidence type="ECO:0000256" key="2">
    <source>
        <dbReference type="ARBA" id="ARBA00022963"/>
    </source>
</evidence>
<feature type="transmembrane region" description="Helical" evidence="4">
    <location>
        <begin position="6"/>
        <end position="23"/>
    </location>
</feature>
<dbReference type="InterPro" id="IPR029058">
    <property type="entry name" value="AB_hydrolase_fold"/>
</dbReference>
<sequence>MVRPLEVILFAGIILLWLAVLFIRRLSKKVGWVIVGICFIALVVQWLVEGYRWQLVPAYFSLLLLAAAVALQRSGTPHQGNWRRKAGKFLLLAVSGIGILVSAALAVLLPVFRLPEPDGIYAVGTESFMFVDPQRMETYTEDPDDHRTLMVTIWYPAERAATGKRAMLLPQSGAEGMEKHFLSTYSEAMGLPDFALDYWKYLRGNSYEKAEIASSGTAPYPIILLSHGLGTTRMLHTSQAENLASQGYVVAAIDHTYSTTATVFPDGEVTGFQAKMDGDDFLKSGKELGETWAADVDFVIECLERFNQGENPGRFKGMLDVSKIGVMGHSFGGATAYHLAATRDKIKAGINMDGTNYDVFDEKHILTKPFLFMESGAFKNFIQGSGLDGEGAEPERMREIINNEKSIIGSAQQNNGHFIYIEGSEHYNFTDLPLYSPLVSLTGMTGTLEANRGAGIVNDYVLDFFDTYLKGKKSALLAENVDIYPEVKRDLEFTPTE</sequence>
<organism evidence="5 6">
    <name type="scientific">Paenibacillus vini</name>
    <dbReference type="NCBI Taxonomy" id="1476024"/>
    <lineage>
        <taxon>Bacteria</taxon>
        <taxon>Bacillati</taxon>
        <taxon>Bacillota</taxon>
        <taxon>Bacilli</taxon>
        <taxon>Bacillales</taxon>
        <taxon>Paenibacillaceae</taxon>
        <taxon>Paenibacillus</taxon>
    </lineage>
</organism>
<keyword evidence="3" id="KW-0443">Lipid metabolism</keyword>
<protein>
    <submittedName>
        <fullName evidence="5">Carboxylic ester hydrolase</fullName>
    </submittedName>
</protein>
<evidence type="ECO:0000256" key="3">
    <source>
        <dbReference type="ARBA" id="ARBA00023098"/>
    </source>
</evidence>
<dbReference type="Pfam" id="PF03403">
    <property type="entry name" value="PAF-AH_p_II"/>
    <property type="match status" value="2"/>
</dbReference>
<keyword evidence="2" id="KW-0442">Lipid degradation</keyword>
<feature type="transmembrane region" description="Helical" evidence="4">
    <location>
        <begin position="54"/>
        <end position="71"/>
    </location>
</feature>
<evidence type="ECO:0000313" key="6">
    <source>
        <dbReference type="Proteomes" id="UP000679992"/>
    </source>
</evidence>
<reference evidence="5 6" key="1">
    <citation type="submission" date="2021-03" db="EMBL/GenBank/DDBJ databases">
        <title>Antimicrobial resistance genes in bacteria isolated from Japanese honey, and their potential for conferring macrolide and lincosamide resistance in the American foulbrood pathogen Paenibacillus larvae.</title>
        <authorList>
            <person name="Okamoto M."/>
            <person name="Kumagai M."/>
            <person name="Kanamori H."/>
            <person name="Takamatsu D."/>
        </authorList>
    </citation>
    <scope>NUCLEOTIDE SEQUENCE [LARGE SCALE GENOMIC DNA]</scope>
    <source>
        <strain evidence="5 6">J42TS3</strain>
    </source>
</reference>
<keyword evidence="4" id="KW-1133">Transmembrane helix</keyword>
<keyword evidence="1 5" id="KW-0378">Hydrolase</keyword>
<keyword evidence="4" id="KW-0812">Transmembrane</keyword>
<keyword evidence="4" id="KW-0472">Membrane</keyword>
<dbReference type="Proteomes" id="UP000679992">
    <property type="component" value="Unassembled WGS sequence"/>
</dbReference>
<dbReference type="PANTHER" id="PTHR10272">
    <property type="entry name" value="PLATELET-ACTIVATING FACTOR ACETYLHYDROLASE"/>
    <property type="match status" value="1"/>
</dbReference>
<name>A0ABQ4MH60_9BACL</name>
<keyword evidence="6" id="KW-1185">Reference proteome</keyword>
<feature type="transmembrane region" description="Helical" evidence="4">
    <location>
        <begin position="30"/>
        <end position="48"/>
    </location>
</feature>
<evidence type="ECO:0000256" key="1">
    <source>
        <dbReference type="ARBA" id="ARBA00022801"/>
    </source>
</evidence>
<dbReference type="PANTHER" id="PTHR10272:SF0">
    <property type="entry name" value="PLATELET-ACTIVATING FACTOR ACETYLHYDROLASE"/>
    <property type="match status" value="1"/>
</dbReference>
<proteinExistence type="predicted"/>
<dbReference type="SUPFAM" id="SSF53474">
    <property type="entry name" value="alpha/beta-Hydrolases"/>
    <property type="match status" value="1"/>
</dbReference>
<gene>
    <name evidence="5" type="ORF">J42TS3_37950</name>
</gene>
<feature type="transmembrane region" description="Helical" evidence="4">
    <location>
        <begin position="91"/>
        <end position="112"/>
    </location>
</feature>
<evidence type="ECO:0000313" key="5">
    <source>
        <dbReference type="EMBL" id="GIP54760.1"/>
    </source>
</evidence>
<evidence type="ECO:0000256" key="4">
    <source>
        <dbReference type="SAM" id="Phobius"/>
    </source>
</evidence>
<dbReference type="GO" id="GO:0016787">
    <property type="term" value="F:hydrolase activity"/>
    <property type="evidence" value="ECO:0007669"/>
    <property type="project" value="UniProtKB-KW"/>
</dbReference>
<dbReference type="EMBL" id="BOSL01000013">
    <property type="protein sequence ID" value="GIP54760.1"/>
    <property type="molecule type" value="Genomic_DNA"/>
</dbReference>
<dbReference type="Gene3D" id="3.40.50.1820">
    <property type="entry name" value="alpha/beta hydrolase"/>
    <property type="match status" value="1"/>
</dbReference>